<evidence type="ECO:0000256" key="2">
    <source>
        <dbReference type="ARBA" id="ARBA00005992"/>
    </source>
</evidence>
<dbReference type="Proteomes" id="UP001164020">
    <property type="component" value="Chromosome"/>
</dbReference>
<keyword evidence="6 9" id="KW-0133">Cell shape</keyword>
<keyword evidence="8 9" id="KW-0961">Cell wall biogenesis/degradation</keyword>
<keyword evidence="4" id="KW-0808">Transferase</keyword>
<dbReference type="PANTHER" id="PTHR30582">
    <property type="entry name" value="L,D-TRANSPEPTIDASE"/>
    <property type="match status" value="1"/>
</dbReference>
<evidence type="ECO:0000259" key="11">
    <source>
        <dbReference type="PROSITE" id="PS52029"/>
    </source>
</evidence>
<dbReference type="Gene3D" id="2.40.440.10">
    <property type="entry name" value="L,D-transpeptidase catalytic domain-like"/>
    <property type="match status" value="1"/>
</dbReference>
<dbReference type="RefSeq" id="WP_268881801.1">
    <property type="nucleotide sequence ID" value="NZ_CP114029.1"/>
</dbReference>
<name>A0ABY7BZR8_9HYPH</name>
<feature type="active site" description="Nucleophile" evidence="9">
    <location>
        <position position="198"/>
    </location>
</feature>
<feature type="signal peptide" evidence="10">
    <location>
        <begin position="1"/>
        <end position="19"/>
    </location>
</feature>
<dbReference type="InterPro" id="IPR038063">
    <property type="entry name" value="Transpep_catalytic_dom"/>
</dbReference>
<gene>
    <name evidence="12" type="ORF">OH818_03475</name>
</gene>
<dbReference type="InterPro" id="IPR005490">
    <property type="entry name" value="LD_TPept_cat_dom"/>
</dbReference>
<dbReference type="PROSITE" id="PS51257">
    <property type="entry name" value="PROKAR_LIPOPROTEIN"/>
    <property type="match status" value="1"/>
</dbReference>
<comment type="pathway">
    <text evidence="1 9">Cell wall biogenesis; peptidoglycan biosynthesis.</text>
</comment>
<evidence type="ECO:0000256" key="1">
    <source>
        <dbReference type="ARBA" id="ARBA00004752"/>
    </source>
</evidence>
<feature type="domain" description="L,D-TPase catalytic" evidence="11">
    <location>
        <begin position="84"/>
        <end position="222"/>
    </location>
</feature>
<evidence type="ECO:0000256" key="9">
    <source>
        <dbReference type="PROSITE-ProRule" id="PRU01373"/>
    </source>
</evidence>
<evidence type="ECO:0000313" key="13">
    <source>
        <dbReference type="Proteomes" id="UP001164020"/>
    </source>
</evidence>
<evidence type="ECO:0000256" key="10">
    <source>
        <dbReference type="SAM" id="SignalP"/>
    </source>
</evidence>
<dbReference type="PANTHER" id="PTHR30582:SF24">
    <property type="entry name" value="L,D-TRANSPEPTIDASE ERFK_SRFK-RELATED"/>
    <property type="match status" value="1"/>
</dbReference>
<keyword evidence="10" id="KW-0732">Signal</keyword>
<evidence type="ECO:0000256" key="4">
    <source>
        <dbReference type="ARBA" id="ARBA00022679"/>
    </source>
</evidence>
<organism evidence="12 13">
    <name type="scientific">Jiella pelagia</name>
    <dbReference type="NCBI Taxonomy" id="2986949"/>
    <lineage>
        <taxon>Bacteria</taxon>
        <taxon>Pseudomonadati</taxon>
        <taxon>Pseudomonadota</taxon>
        <taxon>Alphaproteobacteria</taxon>
        <taxon>Hyphomicrobiales</taxon>
        <taxon>Aurantimonadaceae</taxon>
        <taxon>Jiella</taxon>
    </lineage>
</organism>
<proteinExistence type="inferred from homology"/>
<keyword evidence="13" id="KW-1185">Reference proteome</keyword>
<dbReference type="CDD" id="cd16913">
    <property type="entry name" value="YkuD_like"/>
    <property type="match status" value="1"/>
</dbReference>
<evidence type="ECO:0000256" key="5">
    <source>
        <dbReference type="ARBA" id="ARBA00022801"/>
    </source>
</evidence>
<reference evidence="12" key="1">
    <citation type="submission" date="2022-12" db="EMBL/GenBank/DDBJ databases">
        <title>Jiella pelagia sp. nov., isolated from phosphonate enriched culture of Northwest Pacific surface seawater.</title>
        <authorList>
            <person name="Shin D.Y."/>
            <person name="Hwang C.Y."/>
        </authorList>
    </citation>
    <scope>NUCLEOTIDE SEQUENCE</scope>
    <source>
        <strain evidence="12">HL-NP1</strain>
    </source>
</reference>
<evidence type="ECO:0000256" key="7">
    <source>
        <dbReference type="ARBA" id="ARBA00022984"/>
    </source>
</evidence>
<keyword evidence="5" id="KW-0378">Hydrolase</keyword>
<evidence type="ECO:0000256" key="3">
    <source>
        <dbReference type="ARBA" id="ARBA00022676"/>
    </source>
</evidence>
<evidence type="ECO:0000313" key="12">
    <source>
        <dbReference type="EMBL" id="WAP69361.1"/>
    </source>
</evidence>
<dbReference type="Pfam" id="PF03734">
    <property type="entry name" value="YkuD"/>
    <property type="match status" value="1"/>
</dbReference>
<dbReference type="SUPFAM" id="SSF141523">
    <property type="entry name" value="L,D-transpeptidase catalytic domain-like"/>
    <property type="match status" value="1"/>
</dbReference>
<accession>A0ABY7BZR8</accession>
<evidence type="ECO:0000256" key="8">
    <source>
        <dbReference type="ARBA" id="ARBA00023316"/>
    </source>
</evidence>
<keyword evidence="7 9" id="KW-0573">Peptidoglycan synthesis</keyword>
<sequence length="238" mass="25871">MTSKTMRAAGLITLGLAAAGCSTTQPPTRTLAYQQPEPQPDPRIARMYGAEEDQGWRIPAVDPQQIEPRNIRQVVDYRTDETPGTLVVDPHARFLYLVMENGKAMRYGVGVGKAGLEFTGTGTIARKAAWPRWTPTPNMIEREPDKYGGDLRHGMAGGIDNPLGARALYLYKDGRDTLFRIHGTNQEWSIGKAVSSGCIRMLNQDVIDLNRRVPAGSKIVVVGIDPSAAGTPNGDPTS</sequence>
<dbReference type="InterPro" id="IPR050979">
    <property type="entry name" value="LD-transpeptidase"/>
</dbReference>
<protein>
    <submittedName>
        <fullName evidence="12">L,D-transpeptidase</fullName>
    </submittedName>
</protein>
<evidence type="ECO:0000256" key="6">
    <source>
        <dbReference type="ARBA" id="ARBA00022960"/>
    </source>
</evidence>
<dbReference type="EMBL" id="CP114029">
    <property type="protein sequence ID" value="WAP69361.1"/>
    <property type="molecule type" value="Genomic_DNA"/>
</dbReference>
<feature type="chain" id="PRO_5045661918" evidence="10">
    <location>
        <begin position="20"/>
        <end position="238"/>
    </location>
</feature>
<dbReference type="PROSITE" id="PS52029">
    <property type="entry name" value="LD_TPASE"/>
    <property type="match status" value="1"/>
</dbReference>
<keyword evidence="3" id="KW-0328">Glycosyltransferase</keyword>
<feature type="active site" description="Proton donor/acceptor" evidence="9">
    <location>
        <position position="182"/>
    </location>
</feature>
<comment type="similarity">
    <text evidence="2">Belongs to the YkuD family.</text>
</comment>